<evidence type="ECO:0000256" key="2">
    <source>
        <dbReference type="ARBA" id="ARBA00022741"/>
    </source>
</evidence>
<dbReference type="GO" id="GO:0015631">
    <property type="term" value="F:tubulin binding"/>
    <property type="evidence" value="ECO:0007669"/>
    <property type="project" value="TreeGrafter"/>
</dbReference>
<dbReference type="Gene3D" id="3.30.470.20">
    <property type="entry name" value="ATP-grasp fold, B domain"/>
    <property type="match status" value="1"/>
</dbReference>
<dbReference type="Pfam" id="PF03133">
    <property type="entry name" value="TTL"/>
    <property type="match status" value="1"/>
</dbReference>
<dbReference type="Proteomes" id="UP000264820">
    <property type="component" value="Unplaced"/>
</dbReference>
<dbReference type="GO" id="GO:0036064">
    <property type="term" value="C:ciliary basal body"/>
    <property type="evidence" value="ECO:0007669"/>
    <property type="project" value="TreeGrafter"/>
</dbReference>
<evidence type="ECO:0000256" key="1">
    <source>
        <dbReference type="ARBA" id="ARBA00022598"/>
    </source>
</evidence>
<dbReference type="GO" id="GO:0070740">
    <property type="term" value="F:tubulin-glutamic acid ligase activity"/>
    <property type="evidence" value="ECO:0007669"/>
    <property type="project" value="TreeGrafter"/>
</dbReference>
<dbReference type="GO" id="GO:0005524">
    <property type="term" value="F:ATP binding"/>
    <property type="evidence" value="ECO:0007669"/>
    <property type="project" value="UniProtKB-KW"/>
</dbReference>
<dbReference type="STRING" id="109280.ENSHCOP00000013672"/>
<keyword evidence="2" id="KW-0547">Nucleotide-binding</keyword>
<keyword evidence="5" id="KW-1185">Reference proteome</keyword>
<evidence type="ECO:0000313" key="4">
    <source>
        <dbReference type="Ensembl" id="ENSHCOP00000013672.1"/>
    </source>
</evidence>
<dbReference type="GO" id="GO:0000226">
    <property type="term" value="P:microtubule cytoskeleton organization"/>
    <property type="evidence" value="ECO:0007669"/>
    <property type="project" value="TreeGrafter"/>
</dbReference>
<dbReference type="InterPro" id="IPR004344">
    <property type="entry name" value="TTL/TTLL_fam"/>
</dbReference>
<organism evidence="4 5">
    <name type="scientific">Hippocampus comes</name>
    <name type="common">Tiger tail seahorse</name>
    <dbReference type="NCBI Taxonomy" id="109280"/>
    <lineage>
        <taxon>Eukaryota</taxon>
        <taxon>Metazoa</taxon>
        <taxon>Chordata</taxon>
        <taxon>Craniata</taxon>
        <taxon>Vertebrata</taxon>
        <taxon>Euteleostomi</taxon>
        <taxon>Actinopterygii</taxon>
        <taxon>Neopterygii</taxon>
        <taxon>Teleostei</taxon>
        <taxon>Neoteleostei</taxon>
        <taxon>Acanthomorphata</taxon>
        <taxon>Syngnathiaria</taxon>
        <taxon>Syngnathiformes</taxon>
        <taxon>Syngnathoidei</taxon>
        <taxon>Syngnathidae</taxon>
        <taxon>Hippocampus</taxon>
    </lineage>
</organism>
<proteinExistence type="predicted"/>
<dbReference type="OMA" id="HACEDSC"/>
<keyword evidence="3" id="KW-0067">ATP-binding</keyword>
<sequence>MEKQKNKTKRHKYMTRIPNFSVSKINHLPSMTEICHKNSLATNWKHMLKFFPKDYNIFPRTWTFPIEYGLFKSYARDKDKCYICKPNTGSQGKGISIFTSWEKVQPEQDMICQEYIDKPLLIDGFKFDMRIYVLVTSCYPWRIYMYNEGLARFCTIKYEDPTDENVNNKFMHLTNFTINKDSETFINDEQTGSKRKLSTLKKQLRSNYRNTEKIWSNIEDGIVKTLVLAHSRIQHGYITLFSKHVVGSACFQILGFDVLLDEHFRPWVLEVNHSPDFSTLLPLDQDVKDALLYDTLVLINLAPFDRCRMIKEEKRKVEERMKQNVQMKQSRCPGSCCLGDVSTRSGWSGVRTRSC</sequence>
<dbReference type="Ensembl" id="ENSHCOT00000021073.1">
    <property type="protein sequence ID" value="ENSHCOP00000013672.1"/>
    <property type="gene ID" value="ENSHCOG00000016906.1"/>
</dbReference>
<dbReference type="SUPFAM" id="SSF56059">
    <property type="entry name" value="Glutathione synthetase ATP-binding domain-like"/>
    <property type="match status" value="1"/>
</dbReference>
<protein>
    <submittedName>
        <fullName evidence="4">Uncharacterized protein</fullName>
    </submittedName>
</protein>
<evidence type="ECO:0000313" key="5">
    <source>
        <dbReference type="Proteomes" id="UP000264820"/>
    </source>
</evidence>
<dbReference type="PROSITE" id="PS51221">
    <property type="entry name" value="TTL"/>
    <property type="match status" value="1"/>
</dbReference>
<dbReference type="GeneTree" id="ENSGT00940000165637"/>
<evidence type="ECO:0000256" key="3">
    <source>
        <dbReference type="ARBA" id="ARBA00022840"/>
    </source>
</evidence>
<keyword evidence="1" id="KW-0436">Ligase</keyword>
<reference evidence="4" key="2">
    <citation type="submission" date="2025-09" db="UniProtKB">
        <authorList>
            <consortium name="Ensembl"/>
        </authorList>
    </citation>
    <scope>IDENTIFICATION</scope>
</reference>
<accession>A0A3Q2YJR5</accession>
<name>A0A3Q2YJR5_HIPCM</name>
<dbReference type="PANTHER" id="PTHR12241">
    <property type="entry name" value="TUBULIN POLYGLUTAMYLASE"/>
    <property type="match status" value="1"/>
</dbReference>
<dbReference type="AlphaFoldDB" id="A0A3Q2YJR5"/>
<dbReference type="PANTHER" id="PTHR12241:SF161">
    <property type="entry name" value="TUBULIN POLYGLUTAMYLASE TTLL6"/>
    <property type="match status" value="1"/>
</dbReference>
<reference evidence="4" key="1">
    <citation type="submission" date="2025-08" db="UniProtKB">
        <authorList>
            <consortium name="Ensembl"/>
        </authorList>
    </citation>
    <scope>IDENTIFICATION</scope>
</reference>